<protein>
    <submittedName>
        <fullName evidence="2">Uncharacterized protein</fullName>
    </submittedName>
</protein>
<keyword evidence="1" id="KW-0812">Transmembrane</keyword>
<evidence type="ECO:0000313" key="3">
    <source>
        <dbReference type="Proteomes" id="UP000011575"/>
    </source>
</evidence>
<reference evidence="2 3" key="1">
    <citation type="journal article" date="2014" name="PLoS Genet.">
        <title>Phylogenetically driven sequencing of extremely halophilic archaea reveals strategies for static and dynamic osmo-response.</title>
        <authorList>
            <person name="Becker E.A."/>
            <person name="Seitzer P.M."/>
            <person name="Tritt A."/>
            <person name="Larsen D."/>
            <person name="Krusor M."/>
            <person name="Yao A.I."/>
            <person name="Wu D."/>
            <person name="Madern D."/>
            <person name="Eisen J.A."/>
            <person name="Darling A.E."/>
            <person name="Facciotti M.T."/>
        </authorList>
    </citation>
    <scope>NUCLEOTIDE SEQUENCE [LARGE SCALE GENOMIC DNA]</scope>
    <source>
        <strain evidence="2 3">JCM 13560</strain>
    </source>
</reference>
<dbReference type="EMBL" id="AOJI01000017">
    <property type="protein sequence ID" value="EMA68628.1"/>
    <property type="molecule type" value="Genomic_DNA"/>
</dbReference>
<keyword evidence="1" id="KW-1133">Transmembrane helix</keyword>
<dbReference type="RefSeq" id="WP_007998646.1">
    <property type="nucleotide sequence ID" value="NZ_AOJI01000017.1"/>
</dbReference>
<proteinExistence type="predicted"/>
<dbReference type="AlphaFoldDB" id="M0PFG4"/>
<feature type="transmembrane region" description="Helical" evidence="1">
    <location>
        <begin position="48"/>
        <end position="67"/>
    </location>
</feature>
<dbReference type="PATRIC" id="fig|1230454.4.peg.686"/>
<gene>
    <name evidence="2" type="ORF">C461_03327</name>
</gene>
<comment type="caution">
    <text evidence="2">The sequence shown here is derived from an EMBL/GenBank/DDBJ whole genome shotgun (WGS) entry which is preliminary data.</text>
</comment>
<sequence>MAQLTRLIAFGVFCTALTSLLLFWVLFAEMWIHGRTTTQIATNRYGEFWLEFAVWSLAVIFAPVLVYEVDAVLFGDS</sequence>
<evidence type="ECO:0000313" key="2">
    <source>
        <dbReference type="EMBL" id="EMA68628.1"/>
    </source>
</evidence>
<dbReference type="Proteomes" id="UP000011575">
    <property type="component" value="Unassembled WGS sequence"/>
</dbReference>
<name>M0PFG4_9EURY</name>
<feature type="transmembrane region" description="Helical" evidence="1">
    <location>
        <begin position="6"/>
        <end position="27"/>
    </location>
</feature>
<dbReference type="STRING" id="1230454.C461_03327"/>
<keyword evidence="1" id="KW-0472">Membrane</keyword>
<accession>M0PFG4</accession>
<dbReference type="OrthoDB" id="326464at2157"/>
<evidence type="ECO:0000256" key="1">
    <source>
        <dbReference type="SAM" id="Phobius"/>
    </source>
</evidence>
<organism evidence="2 3">
    <name type="scientific">Halorubrum aidingense JCM 13560</name>
    <dbReference type="NCBI Taxonomy" id="1230454"/>
    <lineage>
        <taxon>Archaea</taxon>
        <taxon>Methanobacteriati</taxon>
        <taxon>Methanobacteriota</taxon>
        <taxon>Stenosarchaea group</taxon>
        <taxon>Halobacteria</taxon>
        <taxon>Halobacteriales</taxon>
        <taxon>Haloferacaceae</taxon>
        <taxon>Halorubrum</taxon>
    </lineage>
</organism>
<keyword evidence="3" id="KW-1185">Reference proteome</keyword>